<dbReference type="InterPro" id="IPR014710">
    <property type="entry name" value="RmlC-like_jellyroll"/>
</dbReference>
<evidence type="ECO:0000313" key="2">
    <source>
        <dbReference type="Proteomes" id="UP000193986"/>
    </source>
</evidence>
<reference evidence="1 2" key="1">
    <citation type="submission" date="2016-07" db="EMBL/GenBank/DDBJ databases">
        <title>Pervasive Adenine N6-methylation of Active Genes in Fungi.</title>
        <authorList>
            <consortium name="DOE Joint Genome Institute"/>
            <person name="Mondo S.J."/>
            <person name="Dannebaum R.O."/>
            <person name="Kuo R.C."/>
            <person name="Labutti K."/>
            <person name="Haridas S."/>
            <person name="Kuo A."/>
            <person name="Salamov A."/>
            <person name="Ahrendt S.R."/>
            <person name="Lipzen A."/>
            <person name="Sullivan W."/>
            <person name="Andreopoulos W.B."/>
            <person name="Clum A."/>
            <person name="Lindquist E."/>
            <person name="Daum C."/>
            <person name="Ramamoorthy G.K."/>
            <person name="Gryganskyi A."/>
            <person name="Culley D."/>
            <person name="Magnuson J.K."/>
            <person name="James T.Y."/>
            <person name="O'Malley M.A."/>
            <person name="Stajich J.E."/>
            <person name="Spatafora J.W."/>
            <person name="Visel A."/>
            <person name="Grigoriev I.V."/>
        </authorList>
    </citation>
    <scope>NUCLEOTIDE SEQUENCE [LARGE SCALE GENOMIC DNA]</scope>
    <source>
        <strain evidence="1 2">68-887.2</strain>
    </source>
</reference>
<comment type="caution">
    <text evidence="1">The sequence shown here is derived from an EMBL/GenBank/DDBJ whole genome shotgun (WGS) entry which is preliminary data.</text>
</comment>
<dbReference type="PANTHER" id="PTHR36156:SF2">
    <property type="entry name" value="CUPIN TYPE-2 DOMAIN-CONTAINING PROTEIN"/>
    <property type="match status" value="1"/>
</dbReference>
<gene>
    <name evidence="1" type="ORF">BCR39DRAFT_462617</name>
</gene>
<dbReference type="Proteomes" id="UP000193986">
    <property type="component" value="Unassembled WGS sequence"/>
</dbReference>
<organism evidence="1 2">
    <name type="scientific">Naematelia encephala</name>
    <dbReference type="NCBI Taxonomy" id="71784"/>
    <lineage>
        <taxon>Eukaryota</taxon>
        <taxon>Fungi</taxon>
        <taxon>Dikarya</taxon>
        <taxon>Basidiomycota</taxon>
        <taxon>Agaricomycotina</taxon>
        <taxon>Tremellomycetes</taxon>
        <taxon>Tremellales</taxon>
        <taxon>Naemateliaceae</taxon>
        <taxon>Naematelia</taxon>
    </lineage>
</organism>
<dbReference type="SUPFAM" id="SSF51182">
    <property type="entry name" value="RmlC-like cupins"/>
    <property type="match status" value="1"/>
</dbReference>
<proteinExistence type="predicted"/>
<dbReference type="InterPro" id="IPR047142">
    <property type="entry name" value="OryJ/VirC-like"/>
</dbReference>
<evidence type="ECO:0000313" key="1">
    <source>
        <dbReference type="EMBL" id="ORY35071.1"/>
    </source>
</evidence>
<dbReference type="Gene3D" id="2.60.120.10">
    <property type="entry name" value="Jelly Rolls"/>
    <property type="match status" value="1"/>
</dbReference>
<protein>
    <recommendedName>
        <fullName evidence="3">Cupin 2 conserved barrel domain-containing protein</fullName>
    </recommendedName>
</protein>
<dbReference type="InParanoid" id="A0A1Y2BJW5"/>
<evidence type="ECO:0008006" key="3">
    <source>
        <dbReference type="Google" id="ProtNLM"/>
    </source>
</evidence>
<keyword evidence="2" id="KW-1185">Reference proteome</keyword>
<accession>A0A1Y2BJW5</accession>
<dbReference type="OrthoDB" id="5840532at2759"/>
<dbReference type="PANTHER" id="PTHR36156">
    <property type="entry name" value="SLR2101 PROTEIN"/>
    <property type="match status" value="1"/>
</dbReference>
<sequence>MSQPLSTLPSPRRIITYHEPSGESAAIEEIVPMKVFSALNSATMFIQEDFPAQPDKTVEYANAVSPTFTLSSGVTCYFVDFKPNHHGPLHFANSVGESDMLEYIVITHGSLHLEIDNGQSWTVSQGDAAVCVANAHYWHNKTNEWARQSFAIVP</sequence>
<name>A0A1Y2BJW5_9TREE</name>
<dbReference type="AlphaFoldDB" id="A0A1Y2BJW5"/>
<dbReference type="EMBL" id="MCFC01000002">
    <property type="protein sequence ID" value="ORY35071.1"/>
    <property type="molecule type" value="Genomic_DNA"/>
</dbReference>
<dbReference type="InterPro" id="IPR011051">
    <property type="entry name" value="RmlC_Cupin_sf"/>
</dbReference>